<evidence type="ECO:0000256" key="6">
    <source>
        <dbReference type="SAM" id="Phobius"/>
    </source>
</evidence>
<feature type="compositionally biased region" description="Polar residues" evidence="5">
    <location>
        <begin position="499"/>
        <end position="509"/>
    </location>
</feature>
<evidence type="ECO:0008006" key="8">
    <source>
        <dbReference type="Google" id="ProtNLM"/>
    </source>
</evidence>
<reference evidence="7" key="1">
    <citation type="journal article" date="2012" name="Nature">
        <title>The oyster genome reveals stress adaptation and complexity of shell formation.</title>
        <authorList>
            <person name="Zhang G."/>
            <person name="Fang X."/>
            <person name="Guo X."/>
            <person name="Li L."/>
            <person name="Luo R."/>
            <person name="Xu F."/>
            <person name="Yang P."/>
            <person name="Zhang L."/>
            <person name="Wang X."/>
            <person name="Qi H."/>
            <person name="Xiong Z."/>
            <person name="Que H."/>
            <person name="Xie Y."/>
            <person name="Holland P.W."/>
            <person name="Paps J."/>
            <person name="Zhu Y."/>
            <person name="Wu F."/>
            <person name="Chen Y."/>
            <person name="Wang J."/>
            <person name="Peng C."/>
            <person name="Meng J."/>
            <person name="Yang L."/>
            <person name="Liu J."/>
            <person name="Wen B."/>
            <person name="Zhang N."/>
            <person name="Huang Z."/>
            <person name="Zhu Q."/>
            <person name="Feng Y."/>
            <person name="Mount A."/>
            <person name="Hedgecock D."/>
            <person name="Xu Z."/>
            <person name="Liu Y."/>
            <person name="Domazet-Loso T."/>
            <person name="Du Y."/>
            <person name="Sun X."/>
            <person name="Zhang S."/>
            <person name="Liu B."/>
            <person name="Cheng P."/>
            <person name="Jiang X."/>
            <person name="Li J."/>
            <person name="Fan D."/>
            <person name="Wang W."/>
            <person name="Fu W."/>
            <person name="Wang T."/>
            <person name="Wang B."/>
            <person name="Zhang J."/>
            <person name="Peng Z."/>
            <person name="Li Y."/>
            <person name="Li N."/>
            <person name="Wang J."/>
            <person name="Chen M."/>
            <person name="He Y."/>
            <person name="Tan F."/>
            <person name="Song X."/>
            <person name="Zheng Q."/>
            <person name="Huang R."/>
            <person name="Yang H."/>
            <person name="Du X."/>
            <person name="Chen L."/>
            <person name="Yang M."/>
            <person name="Gaffney P.M."/>
            <person name="Wang S."/>
            <person name="Luo L."/>
            <person name="She Z."/>
            <person name="Ming Y."/>
            <person name="Huang W."/>
            <person name="Zhang S."/>
            <person name="Huang B."/>
            <person name="Zhang Y."/>
            <person name="Qu T."/>
            <person name="Ni P."/>
            <person name="Miao G."/>
            <person name="Wang J."/>
            <person name="Wang Q."/>
            <person name="Steinberg C.E."/>
            <person name="Wang H."/>
            <person name="Li N."/>
            <person name="Qian L."/>
            <person name="Zhang G."/>
            <person name="Li Y."/>
            <person name="Yang H."/>
            <person name="Liu X."/>
            <person name="Wang J."/>
            <person name="Yin Y."/>
            <person name="Wang J."/>
        </authorList>
    </citation>
    <scope>NUCLEOTIDE SEQUENCE [LARGE SCALE GENOMIC DNA]</scope>
    <source>
        <strain evidence="7">05x7-T-G4-1.051#20</strain>
    </source>
</reference>
<dbReference type="GO" id="GO:0016020">
    <property type="term" value="C:membrane"/>
    <property type="evidence" value="ECO:0007669"/>
    <property type="project" value="UniProtKB-SubCell"/>
</dbReference>
<evidence type="ECO:0000256" key="1">
    <source>
        <dbReference type="ARBA" id="ARBA00004167"/>
    </source>
</evidence>
<evidence type="ECO:0000256" key="3">
    <source>
        <dbReference type="ARBA" id="ARBA00022989"/>
    </source>
</evidence>
<feature type="region of interest" description="Disordered" evidence="5">
    <location>
        <begin position="449"/>
        <end position="520"/>
    </location>
</feature>
<dbReference type="HOGENOM" id="CLU_524038_0_0_1"/>
<evidence type="ECO:0000313" key="7">
    <source>
        <dbReference type="EMBL" id="EKC40325.1"/>
    </source>
</evidence>
<dbReference type="GO" id="GO:0071944">
    <property type="term" value="C:cell periphery"/>
    <property type="evidence" value="ECO:0007669"/>
    <property type="project" value="UniProtKB-ARBA"/>
</dbReference>
<dbReference type="SUPFAM" id="SSF56436">
    <property type="entry name" value="C-type lectin-like"/>
    <property type="match status" value="1"/>
</dbReference>
<keyword evidence="3 6" id="KW-1133">Transmembrane helix</keyword>
<gene>
    <name evidence="7" type="ORF">CGI_10012224</name>
</gene>
<feature type="compositionally biased region" description="Polar residues" evidence="5">
    <location>
        <begin position="449"/>
        <end position="461"/>
    </location>
</feature>
<dbReference type="InParanoid" id="K1RFX4"/>
<evidence type="ECO:0000256" key="4">
    <source>
        <dbReference type="ARBA" id="ARBA00023136"/>
    </source>
</evidence>
<dbReference type="InterPro" id="IPR051694">
    <property type="entry name" value="Immunoregulatory_rcpt-like"/>
</dbReference>
<feature type="region of interest" description="Disordered" evidence="5">
    <location>
        <begin position="310"/>
        <end position="329"/>
    </location>
</feature>
<accession>K1RFX4</accession>
<evidence type="ECO:0000256" key="2">
    <source>
        <dbReference type="ARBA" id="ARBA00022692"/>
    </source>
</evidence>
<keyword evidence="2 6" id="KW-0812">Transmembrane</keyword>
<comment type="subcellular location">
    <subcellularLocation>
        <location evidence="1">Membrane</location>
        <topology evidence="1">Single-pass membrane protein</topology>
    </subcellularLocation>
</comment>
<dbReference type="PANTHER" id="PTHR15549">
    <property type="entry name" value="PAIRED IMMUNOGLOBULIN-LIKE TYPE 2 RECEPTOR"/>
    <property type="match status" value="1"/>
</dbReference>
<dbReference type="InterPro" id="IPR016187">
    <property type="entry name" value="CTDL_fold"/>
</dbReference>
<feature type="region of interest" description="Disordered" evidence="5">
    <location>
        <begin position="341"/>
        <end position="366"/>
    </location>
</feature>
<name>K1RFX4_MAGGI</name>
<proteinExistence type="predicted"/>
<evidence type="ECO:0000256" key="5">
    <source>
        <dbReference type="SAM" id="MobiDB-lite"/>
    </source>
</evidence>
<feature type="transmembrane region" description="Helical" evidence="6">
    <location>
        <begin position="375"/>
        <end position="396"/>
    </location>
</feature>
<dbReference type="EMBL" id="JH815762">
    <property type="protein sequence ID" value="EKC40325.1"/>
    <property type="molecule type" value="Genomic_DNA"/>
</dbReference>
<keyword evidence="4 6" id="KW-0472">Membrane</keyword>
<sequence length="520" mass="58830">MLALAHCDKFKRVKYHITYVYCPGNFLNLKLCLEYWECRNTEVLLEPTPDQKGGRVMGTWQICLLFTSIVLFRQGECLFQSANNLTWTEAQAFCRRNQSSLIPGTEGHLPYPHWTGLYRRLSDWIHVLGCYDNQSVDDLGVLSTHALDRGSVGLCQERCGSQGRFALKECISNDRMKFESQSWSYKQDNMGRRKTNKSMAPDEEDFKSWAETQSECKAEDSYLYGNISLSEDSGKLCKRLYDIRSNTPETWLGVARQVFLTKDRGEENVVIIECQICWGEKNCVLVKGCDSTAQTAYAVCGDATDLLPTTTEPTTTTTTETHSTSTTEITTPETTTIMETTTKETQTTSSIETSTTSTTEFPTTTETQKSKAEKAIAVTASLTIVGLILVILGIIWKRRGNLLSNLRRNKDKDATEGTYKHYSSIYDEVILPGEFQKENMYEMEEINDHNSTTSEQLSNGGYTEREGLYENGVPPSKTASLTQPVPKDTVTSSRDKYQNMENINTKQPQESPPYITQWYD</sequence>
<organism evidence="7">
    <name type="scientific">Magallana gigas</name>
    <name type="common">Pacific oyster</name>
    <name type="synonym">Crassostrea gigas</name>
    <dbReference type="NCBI Taxonomy" id="29159"/>
    <lineage>
        <taxon>Eukaryota</taxon>
        <taxon>Metazoa</taxon>
        <taxon>Spiralia</taxon>
        <taxon>Lophotrochozoa</taxon>
        <taxon>Mollusca</taxon>
        <taxon>Bivalvia</taxon>
        <taxon>Autobranchia</taxon>
        <taxon>Pteriomorphia</taxon>
        <taxon>Ostreida</taxon>
        <taxon>Ostreoidea</taxon>
        <taxon>Ostreidae</taxon>
        <taxon>Magallana</taxon>
    </lineage>
</organism>
<protein>
    <recommendedName>
        <fullName evidence="8">C-type lectin domain-containing protein</fullName>
    </recommendedName>
</protein>
<dbReference type="AlphaFoldDB" id="K1RFX4"/>